<keyword evidence="4" id="KW-1185">Reference proteome</keyword>
<evidence type="ECO:0000256" key="1">
    <source>
        <dbReference type="SAM" id="Phobius"/>
    </source>
</evidence>
<keyword evidence="1" id="KW-0472">Membrane</keyword>
<keyword evidence="2" id="KW-0732">Signal</keyword>
<name>A0ABV8H658_9FLAO</name>
<feature type="transmembrane region" description="Helical" evidence="1">
    <location>
        <begin position="55"/>
        <end position="71"/>
    </location>
</feature>
<dbReference type="Proteomes" id="UP001595793">
    <property type="component" value="Unassembled WGS sequence"/>
</dbReference>
<dbReference type="EMBL" id="JBHSAS010000006">
    <property type="protein sequence ID" value="MFC4026503.1"/>
    <property type="molecule type" value="Genomic_DNA"/>
</dbReference>
<evidence type="ECO:0000313" key="3">
    <source>
        <dbReference type="EMBL" id="MFC4026503.1"/>
    </source>
</evidence>
<evidence type="ECO:0008006" key="5">
    <source>
        <dbReference type="Google" id="ProtNLM"/>
    </source>
</evidence>
<evidence type="ECO:0000313" key="4">
    <source>
        <dbReference type="Proteomes" id="UP001595793"/>
    </source>
</evidence>
<keyword evidence="1" id="KW-0812">Transmembrane</keyword>
<protein>
    <recommendedName>
        <fullName evidence="5">PEP-CTERM protein-sorting domain-containing protein</fullName>
    </recommendedName>
</protein>
<dbReference type="RefSeq" id="WP_290236142.1">
    <property type="nucleotide sequence ID" value="NZ_JAUFPZ010000002.1"/>
</dbReference>
<feature type="chain" id="PRO_5046241519" description="PEP-CTERM protein-sorting domain-containing protein" evidence="2">
    <location>
        <begin position="27"/>
        <end position="77"/>
    </location>
</feature>
<comment type="caution">
    <text evidence="3">The sequence shown here is derived from an EMBL/GenBank/DDBJ whole genome shotgun (WGS) entry which is preliminary data.</text>
</comment>
<reference evidence="4" key="1">
    <citation type="journal article" date="2019" name="Int. J. Syst. Evol. Microbiol.">
        <title>The Global Catalogue of Microorganisms (GCM) 10K type strain sequencing project: providing services to taxonomists for standard genome sequencing and annotation.</title>
        <authorList>
            <consortium name="The Broad Institute Genomics Platform"/>
            <consortium name="The Broad Institute Genome Sequencing Center for Infectious Disease"/>
            <person name="Wu L."/>
            <person name="Ma J."/>
        </authorList>
    </citation>
    <scope>NUCLEOTIDE SEQUENCE [LARGE SCALE GENOMIC DNA]</scope>
    <source>
        <strain evidence="4">CECT 9128</strain>
    </source>
</reference>
<organism evidence="3 4">
    <name type="scientific">Zunongwangia endophytica</name>
    <dbReference type="NCBI Taxonomy" id="1808945"/>
    <lineage>
        <taxon>Bacteria</taxon>
        <taxon>Pseudomonadati</taxon>
        <taxon>Bacteroidota</taxon>
        <taxon>Flavobacteriia</taxon>
        <taxon>Flavobacteriales</taxon>
        <taxon>Flavobacteriaceae</taxon>
        <taxon>Zunongwangia</taxon>
    </lineage>
</organism>
<keyword evidence="1" id="KW-1133">Transmembrane helix</keyword>
<evidence type="ECO:0000256" key="2">
    <source>
        <dbReference type="SAM" id="SignalP"/>
    </source>
</evidence>
<gene>
    <name evidence="3" type="ORF">ACFOS1_03740</name>
</gene>
<sequence>MYGIIMKRVFAILTLFLISLNSPVFANGGDDPPTPSKQSGGPVPPGFSVPIDQEIPFAVLAGFVIGGAYIYKQRERI</sequence>
<accession>A0ABV8H658</accession>
<feature type="signal peptide" evidence="2">
    <location>
        <begin position="1"/>
        <end position="26"/>
    </location>
</feature>
<proteinExistence type="predicted"/>